<dbReference type="Proteomes" id="UP000595095">
    <property type="component" value="Chromosome"/>
</dbReference>
<name>A0A7S9HEE8_9ALTE</name>
<dbReference type="KEGG" id="smaa:IT774_06720"/>
<sequence>MEGAFGGFGAIGAAFYLALIILWILVPVFIFLISKRVKEMRDIARESRLEVKELNASLKFLKRQFKESNEQQT</sequence>
<evidence type="ECO:0000256" key="1">
    <source>
        <dbReference type="SAM" id="Coils"/>
    </source>
</evidence>
<organism evidence="3 4">
    <name type="scientific">Salinimonas marina</name>
    <dbReference type="NCBI Taxonomy" id="2785918"/>
    <lineage>
        <taxon>Bacteria</taxon>
        <taxon>Pseudomonadati</taxon>
        <taxon>Pseudomonadota</taxon>
        <taxon>Gammaproteobacteria</taxon>
        <taxon>Alteromonadales</taxon>
        <taxon>Alteromonadaceae</taxon>
        <taxon>Alteromonas/Salinimonas group</taxon>
        <taxon>Salinimonas</taxon>
    </lineage>
</organism>
<keyword evidence="4" id="KW-1185">Reference proteome</keyword>
<keyword evidence="1" id="KW-0175">Coiled coil</keyword>
<reference evidence="3 4" key="1">
    <citation type="submission" date="2020-11" db="EMBL/GenBank/DDBJ databases">
        <title>Complete genome sequence for Salinimonas sp. strain G2-b.</title>
        <authorList>
            <person name="Park S.-J."/>
        </authorList>
    </citation>
    <scope>NUCLEOTIDE SEQUENCE [LARGE SCALE GENOMIC DNA]</scope>
    <source>
        <strain evidence="3 4">G2-b</strain>
    </source>
</reference>
<keyword evidence="2" id="KW-0472">Membrane</keyword>
<evidence type="ECO:0000256" key="2">
    <source>
        <dbReference type="SAM" id="Phobius"/>
    </source>
</evidence>
<feature type="transmembrane region" description="Helical" evidence="2">
    <location>
        <begin position="6"/>
        <end position="33"/>
    </location>
</feature>
<dbReference type="AlphaFoldDB" id="A0A7S9HEE8"/>
<protein>
    <submittedName>
        <fullName evidence="3">Uncharacterized protein</fullName>
    </submittedName>
</protein>
<gene>
    <name evidence="3" type="ORF">IT774_06720</name>
</gene>
<evidence type="ECO:0000313" key="3">
    <source>
        <dbReference type="EMBL" id="QPG06817.1"/>
    </source>
</evidence>
<keyword evidence="2" id="KW-0812">Transmembrane</keyword>
<proteinExistence type="predicted"/>
<dbReference type="RefSeq" id="WP_195811892.1">
    <property type="nucleotide sequence ID" value="NZ_CP064795.1"/>
</dbReference>
<dbReference type="EMBL" id="CP064795">
    <property type="protein sequence ID" value="QPG06817.1"/>
    <property type="molecule type" value="Genomic_DNA"/>
</dbReference>
<feature type="coiled-coil region" evidence="1">
    <location>
        <begin position="37"/>
        <end position="71"/>
    </location>
</feature>
<keyword evidence="2" id="KW-1133">Transmembrane helix</keyword>
<evidence type="ECO:0000313" key="4">
    <source>
        <dbReference type="Proteomes" id="UP000595095"/>
    </source>
</evidence>
<accession>A0A7S9HEE8</accession>